<dbReference type="PROSITE" id="PS51257">
    <property type="entry name" value="PROKAR_LIPOPROTEIN"/>
    <property type="match status" value="1"/>
</dbReference>
<evidence type="ECO:0000259" key="5">
    <source>
        <dbReference type="Pfam" id="PF13407"/>
    </source>
</evidence>
<feature type="region of interest" description="Disordered" evidence="3">
    <location>
        <begin position="27"/>
        <end position="49"/>
    </location>
</feature>
<gene>
    <name evidence="6" type="ORF">GCM10017557_71670</name>
</gene>
<dbReference type="GO" id="GO:0030246">
    <property type="term" value="F:carbohydrate binding"/>
    <property type="evidence" value="ECO:0007669"/>
    <property type="project" value="TreeGrafter"/>
</dbReference>
<evidence type="ECO:0000256" key="4">
    <source>
        <dbReference type="SAM" id="SignalP"/>
    </source>
</evidence>
<keyword evidence="4" id="KW-0732">Signal</keyword>
<keyword evidence="7" id="KW-1185">Reference proteome</keyword>
<dbReference type="InterPro" id="IPR025997">
    <property type="entry name" value="SBP_2_dom"/>
</dbReference>
<evidence type="ECO:0000256" key="2">
    <source>
        <dbReference type="ARBA" id="ARBA00007639"/>
    </source>
</evidence>
<dbReference type="PANTHER" id="PTHR30036">
    <property type="entry name" value="D-XYLOSE-BINDING PERIPLASMIC PROTEIN"/>
    <property type="match status" value="1"/>
</dbReference>
<dbReference type="KEGG" id="sgm:GCM10017557_71670"/>
<dbReference type="InterPro" id="IPR050555">
    <property type="entry name" value="Bact_Solute-Bind_Prot2"/>
</dbReference>
<feature type="chain" id="PRO_5039534208" evidence="4">
    <location>
        <begin position="28"/>
        <end position="338"/>
    </location>
</feature>
<dbReference type="Gene3D" id="3.40.50.2300">
    <property type="match status" value="2"/>
</dbReference>
<feature type="domain" description="Periplasmic binding protein" evidence="5">
    <location>
        <begin position="56"/>
        <end position="300"/>
    </location>
</feature>
<dbReference type="OrthoDB" id="257716at2"/>
<evidence type="ECO:0000313" key="7">
    <source>
        <dbReference type="Proteomes" id="UP000516444"/>
    </source>
</evidence>
<proteinExistence type="inferred from homology"/>
<protein>
    <submittedName>
        <fullName evidence="6">Sugar ABC transporter substrate-binding protein</fullName>
    </submittedName>
</protein>
<dbReference type="Pfam" id="PF13407">
    <property type="entry name" value="Peripla_BP_4"/>
    <property type="match status" value="1"/>
</dbReference>
<dbReference type="PROSITE" id="PS51318">
    <property type="entry name" value="TAT"/>
    <property type="match status" value="1"/>
</dbReference>
<comment type="subcellular location">
    <subcellularLocation>
        <location evidence="1">Cell envelope</location>
    </subcellularLocation>
</comment>
<dbReference type="RefSeq" id="WP_055513682.1">
    <property type="nucleotide sequence ID" value="NZ_AP023440.1"/>
</dbReference>
<dbReference type="Proteomes" id="UP000516444">
    <property type="component" value="Chromosome"/>
</dbReference>
<dbReference type="PANTHER" id="PTHR30036:SF7">
    <property type="entry name" value="ABC TRANSPORTER PERIPLASMIC-BINDING PROTEIN YPHF"/>
    <property type="match status" value="1"/>
</dbReference>
<evidence type="ECO:0000256" key="3">
    <source>
        <dbReference type="SAM" id="MobiDB-lite"/>
    </source>
</evidence>
<accession>A0A7G1PA89</accession>
<sequence length="338" mass="35087">MNRSLHPRSRRIALVAAAAAAALTVTGCSSDSGGKQAEEDTGAASAGKADTPRMKIAMITHAAPGDTFWDLIRKGAETAAAKDNVELVYSSNPDAAKQANLVQNAIDQKVDGIAVTLAKPDAMKAAVAKAEKAGIPVVGFNGGVDDWADQGLLSYFGQDETVAGEALGEKLNALGSKNNICVIQEQGHVALEARCAGVKKTFKGKTTNLYVNGTNMPALKATITAKLKQDPSVDYVVTLGAPFALAAVQSVDDAGGKAKVATFDLNKDLVGAIEDGDIQFAVDQQPYLQGYLSIDSLWLYKTNGNFSGGGQEPVLTGPAFVDKSNVATIAKFAAKGTR</sequence>
<reference evidence="6 7" key="1">
    <citation type="journal article" date="2014" name="Int. J. Syst. Evol. Microbiol.">
        <title>Complete genome sequence of Corynebacterium casei LMG S-19264T (=DSM 44701T), isolated from a smear-ripened cheese.</title>
        <authorList>
            <consortium name="US DOE Joint Genome Institute (JGI-PGF)"/>
            <person name="Walter F."/>
            <person name="Albersmeier A."/>
            <person name="Kalinowski J."/>
            <person name="Ruckert C."/>
        </authorList>
    </citation>
    <scope>NUCLEOTIDE SEQUENCE [LARGE SCALE GENOMIC DNA]</scope>
    <source>
        <strain evidence="6 7">JCM 4677</strain>
    </source>
</reference>
<dbReference type="InterPro" id="IPR028082">
    <property type="entry name" value="Peripla_BP_I"/>
</dbReference>
<dbReference type="GO" id="GO:0030288">
    <property type="term" value="C:outer membrane-bounded periplasmic space"/>
    <property type="evidence" value="ECO:0007669"/>
    <property type="project" value="TreeGrafter"/>
</dbReference>
<feature type="signal peptide" evidence="4">
    <location>
        <begin position="1"/>
        <end position="27"/>
    </location>
</feature>
<evidence type="ECO:0000313" key="6">
    <source>
        <dbReference type="EMBL" id="BCL32308.1"/>
    </source>
</evidence>
<organism evidence="6 7">
    <name type="scientific">Streptomyces aurantiacus</name>
    <dbReference type="NCBI Taxonomy" id="47760"/>
    <lineage>
        <taxon>Bacteria</taxon>
        <taxon>Bacillati</taxon>
        <taxon>Actinomycetota</taxon>
        <taxon>Actinomycetes</taxon>
        <taxon>Kitasatosporales</taxon>
        <taxon>Streptomycetaceae</taxon>
        <taxon>Streptomyces</taxon>
        <taxon>Streptomyces aurantiacus group</taxon>
    </lineage>
</organism>
<comment type="similarity">
    <text evidence="2">Belongs to the bacterial solute-binding protein 2 family.</text>
</comment>
<name>A0A7G1PA89_9ACTN</name>
<dbReference type="SUPFAM" id="SSF53822">
    <property type="entry name" value="Periplasmic binding protein-like I"/>
    <property type="match status" value="1"/>
</dbReference>
<dbReference type="AlphaFoldDB" id="A0A7G1PA89"/>
<evidence type="ECO:0000256" key="1">
    <source>
        <dbReference type="ARBA" id="ARBA00004196"/>
    </source>
</evidence>
<dbReference type="InterPro" id="IPR006311">
    <property type="entry name" value="TAT_signal"/>
</dbReference>
<dbReference type="EMBL" id="AP023440">
    <property type="protein sequence ID" value="BCL32308.1"/>
    <property type="molecule type" value="Genomic_DNA"/>
</dbReference>
<dbReference type="CDD" id="cd06312">
    <property type="entry name" value="PBP1_ABC_sugar_binding-like"/>
    <property type="match status" value="1"/>
</dbReference>